<dbReference type="GO" id="GO:0016740">
    <property type="term" value="F:transferase activity"/>
    <property type="evidence" value="ECO:0007669"/>
    <property type="project" value="UniProtKB-KW"/>
</dbReference>
<accession>A0A6N9YQE0</accession>
<dbReference type="Gene3D" id="3.40.50.2000">
    <property type="entry name" value="Glycogen Phosphorylase B"/>
    <property type="match status" value="1"/>
</dbReference>
<gene>
    <name evidence="2" type="ORF">G1H11_17770</name>
</gene>
<evidence type="ECO:0000313" key="2">
    <source>
        <dbReference type="EMBL" id="NED97150.1"/>
    </source>
</evidence>
<reference evidence="2 3" key="1">
    <citation type="submission" date="2020-02" db="EMBL/GenBank/DDBJ databases">
        <authorList>
            <person name="Li X.-J."/>
            <person name="Feng X.-M."/>
        </authorList>
    </citation>
    <scope>NUCLEOTIDE SEQUENCE [LARGE SCALE GENOMIC DNA]</scope>
    <source>
        <strain evidence="2 3">CGMCC 4.7225</strain>
    </source>
</reference>
<organism evidence="2 3">
    <name type="scientific">Phytoactinopolyspora alkaliphila</name>
    <dbReference type="NCBI Taxonomy" id="1783498"/>
    <lineage>
        <taxon>Bacteria</taxon>
        <taxon>Bacillati</taxon>
        <taxon>Actinomycetota</taxon>
        <taxon>Actinomycetes</taxon>
        <taxon>Jiangellales</taxon>
        <taxon>Jiangellaceae</taxon>
        <taxon>Phytoactinopolyspora</taxon>
    </lineage>
</organism>
<dbReference type="Proteomes" id="UP000469185">
    <property type="component" value="Unassembled WGS sequence"/>
</dbReference>
<dbReference type="RefSeq" id="WP_163819947.1">
    <property type="nucleotide sequence ID" value="NZ_JAAGOB010000010.1"/>
</dbReference>
<keyword evidence="3" id="KW-1185">Reference proteome</keyword>
<dbReference type="SUPFAM" id="SSF53756">
    <property type="entry name" value="UDP-Glycosyltransferase/glycogen phosphorylase"/>
    <property type="match status" value="1"/>
</dbReference>
<evidence type="ECO:0000313" key="3">
    <source>
        <dbReference type="Proteomes" id="UP000469185"/>
    </source>
</evidence>
<name>A0A6N9YQE0_9ACTN</name>
<sequence length="754" mass="82054">MTSRTMQFDVLMATDCRFPGGNTSSVVEEIEAQYRAGYRTGILHLPSPVLNKPRSFAPKLRKVLDEGKAELVVGADRVEAGLLLVRHPTVFTEPPRDLPALDAEHVILAVNQVAADDRGVEPYYDIPHVHRQIERVVGKQATWAPIGPRVRESLEEHAASVPVLAWDWENVIDVNSWEVPRSGFVSDRPVIGRHSRGHWTKWPDTKQDILAAYPADPHYTVRILGGTDAPGQILERIPANWVNLPFNSVPAKEFLATIDFFVYFHHPGLIEAFGRVVLEALSAGTVVIAPPYLEPLFGDACLYGTPADVRSHVDRLYADWGAYIDRSQTGVELARKRFSYETHVERVAKLIGEPSFDASAGGGTTSSRTRRVASGVSAPALSQTDEEPSTGGRTLLLDLRWDTGDEPLLAQVIAEARTDAAGPTAVVVPAWRAGQVGDQANGAGAGRRGGRSRRKPEKQILVETFPWVLAELSAAERRRYVALRLSGLLATHRPERVVILDGGGRDARRVADAVIGSGIDVLLVHRDSATAGELGTAPEWVLPERWTVSRAVVTTAATAPSARTGWAAWRRKAPLWTRTRARRTMSALRRGRVRALERVAPSSGLMLFEVADAELALPVRAPVSHPLPERLPIALVVVTGADVEAGPTLQAVAERAQMTTAFRPAVLAPADWVGEATSLGITLETLIPEANWSTVYGGGWNEYVRGRVNETCQVIHPTTVVFAERTIHPAGTAGDNGASALLDVMEAARTRRRA</sequence>
<evidence type="ECO:0000256" key="1">
    <source>
        <dbReference type="SAM" id="MobiDB-lite"/>
    </source>
</evidence>
<keyword evidence="2" id="KW-0808">Transferase</keyword>
<feature type="region of interest" description="Disordered" evidence="1">
    <location>
        <begin position="358"/>
        <end position="392"/>
    </location>
</feature>
<comment type="caution">
    <text evidence="2">The sequence shown here is derived from an EMBL/GenBank/DDBJ whole genome shotgun (WGS) entry which is preliminary data.</text>
</comment>
<proteinExistence type="predicted"/>
<protein>
    <submittedName>
        <fullName evidence="2">Glycosyltransferase family 4 protein</fullName>
    </submittedName>
</protein>
<dbReference type="EMBL" id="JAAGOB010000010">
    <property type="protein sequence ID" value="NED97150.1"/>
    <property type="molecule type" value="Genomic_DNA"/>
</dbReference>
<dbReference type="AlphaFoldDB" id="A0A6N9YQE0"/>